<organism evidence="1 2">
    <name type="scientific">Bartonella pachyuromydis</name>
    <dbReference type="NCBI Taxonomy" id="931097"/>
    <lineage>
        <taxon>Bacteria</taxon>
        <taxon>Pseudomonadati</taxon>
        <taxon>Pseudomonadota</taxon>
        <taxon>Alphaproteobacteria</taxon>
        <taxon>Hyphomicrobiales</taxon>
        <taxon>Bartonellaceae</taxon>
        <taxon>Bartonella</taxon>
    </lineage>
</organism>
<proteinExistence type="predicted"/>
<gene>
    <name evidence="1" type="ORF">GCM10023262_15920</name>
</gene>
<evidence type="ECO:0000313" key="1">
    <source>
        <dbReference type="EMBL" id="GAA4667365.1"/>
    </source>
</evidence>
<protein>
    <recommendedName>
        <fullName evidence="3">Genomic island protein</fullName>
    </recommendedName>
</protein>
<dbReference type="Proteomes" id="UP001501699">
    <property type="component" value="Unassembled WGS sequence"/>
</dbReference>
<evidence type="ECO:0008006" key="3">
    <source>
        <dbReference type="Google" id="ProtNLM"/>
    </source>
</evidence>
<evidence type="ECO:0000313" key="2">
    <source>
        <dbReference type="Proteomes" id="UP001501699"/>
    </source>
</evidence>
<accession>A0ABP8VP75</accession>
<dbReference type="EMBL" id="BAABJA010000020">
    <property type="protein sequence ID" value="GAA4667365.1"/>
    <property type="molecule type" value="Genomic_DNA"/>
</dbReference>
<comment type="caution">
    <text evidence="1">The sequence shown here is derived from an EMBL/GenBank/DDBJ whole genome shotgun (WGS) entry which is preliminary data.</text>
</comment>
<reference evidence="2" key="1">
    <citation type="journal article" date="2019" name="Int. J. Syst. Evol. Microbiol.">
        <title>The Global Catalogue of Microorganisms (GCM) 10K type strain sequencing project: providing services to taxonomists for standard genome sequencing and annotation.</title>
        <authorList>
            <consortium name="The Broad Institute Genomics Platform"/>
            <consortium name="The Broad Institute Genome Sequencing Center for Infectious Disease"/>
            <person name="Wu L."/>
            <person name="Ma J."/>
        </authorList>
    </citation>
    <scope>NUCLEOTIDE SEQUENCE [LARGE SCALE GENOMIC DNA]</scope>
    <source>
        <strain evidence="2">JCM 17714</strain>
    </source>
</reference>
<dbReference type="RefSeq" id="WP_345119578.1">
    <property type="nucleotide sequence ID" value="NZ_BAABJA010000020.1"/>
</dbReference>
<name>A0ABP8VP75_9HYPH</name>
<sequence>MFLRNRKRQQKKFIATAVGYAPWGMGVTEHFYNLYEYEDGSREYEEFDGGQYQDHEMPTNIDYSTKAQVKAWIYGGNLPKSVLSYDALIDELNEKIKQRTKDDQLICEITNDFERGYPLSSEEMDRELEKALDIQLGNYQNEKK</sequence>
<keyword evidence="2" id="KW-1185">Reference proteome</keyword>